<keyword evidence="9" id="KW-0808">Transferase</keyword>
<dbReference type="GO" id="GO:0005737">
    <property type="term" value="C:cytoplasm"/>
    <property type="evidence" value="ECO:0007669"/>
    <property type="project" value="UniProtKB-SubCell"/>
</dbReference>
<dbReference type="InterPro" id="IPR002213">
    <property type="entry name" value="UDP_glucos_trans"/>
</dbReference>
<evidence type="ECO:0000256" key="15">
    <source>
        <dbReference type="ARBA" id="ARBA00023166"/>
    </source>
</evidence>
<dbReference type="EC" id="2.4.1.173" evidence="4"/>
<dbReference type="GO" id="GO:0016906">
    <property type="term" value="F:sterol 3-beta-glucosyltransferase activity"/>
    <property type="evidence" value="ECO:0007669"/>
    <property type="project" value="UniProtKB-EC"/>
</dbReference>
<dbReference type="InterPro" id="IPR010610">
    <property type="entry name" value="EryCIII-like_C"/>
</dbReference>
<dbReference type="InterPro" id="IPR004182">
    <property type="entry name" value="GRAM"/>
</dbReference>
<dbReference type="AlphaFoldDB" id="J8LKU7"/>
<dbReference type="InterPro" id="IPR001849">
    <property type="entry name" value="PH_domain"/>
</dbReference>
<dbReference type="SMART" id="SM00233">
    <property type="entry name" value="PH"/>
    <property type="match status" value="1"/>
</dbReference>
<dbReference type="Gene3D" id="2.30.29.30">
    <property type="entry name" value="Pleckstrin-homology domain (PH domain)/Phosphotyrosine-binding domain (PTB)"/>
    <property type="match status" value="2"/>
</dbReference>
<dbReference type="OrthoDB" id="10261837at2759"/>
<dbReference type="CDD" id="cd03784">
    <property type="entry name" value="GT1_Gtf-like"/>
    <property type="match status" value="1"/>
</dbReference>
<name>J8LKU7_SACAR</name>
<dbReference type="Pfam" id="PF02893">
    <property type="entry name" value="GRAM"/>
    <property type="match status" value="1"/>
</dbReference>
<evidence type="ECO:0000256" key="1">
    <source>
        <dbReference type="ARBA" id="ARBA00004170"/>
    </source>
</evidence>
<feature type="region of interest" description="Disordered" evidence="21">
    <location>
        <begin position="129"/>
        <end position="163"/>
    </location>
</feature>
<evidence type="ECO:0000256" key="17">
    <source>
        <dbReference type="ARBA" id="ARBA00029843"/>
    </source>
</evidence>
<evidence type="ECO:0000256" key="14">
    <source>
        <dbReference type="ARBA" id="ARBA00023136"/>
    </source>
</evidence>
<comment type="caution">
    <text evidence="23">The sequence shown here is derived from an EMBL/GenBank/DDBJ whole genome shotgun (WGS) entry which is preliminary data.</text>
</comment>
<dbReference type="Pfam" id="PF00169">
    <property type="entry name" value="PH"/>
    <property type="match status" value="1"/>
</dbReference>
<comment type="function">
    <text evidence="20">Sterol glycosyltransferase responsible for the glycosylation of ergosterol to form ergosterol-glucoside. Also shows activity in vitro on other sterols such as cholesterol, beta-sitosterol, stigmasterol and tomatidine. In contrasts to what is observed in Pichia pastoris and Aspergillus oryzae, is not involved in cytoplasm to vacuole transport (Cvt), pexophagy or nonselective autophagy in Saccharomyces cerevisiae.</text>
</comment>
<evidence type="ECO:0000256" key="10">
    <source>
        <dbReference type="ARBA" id="ARBA00022737"/>
    </source>
</evidence>
<keyword evidence="14" id="KW-0472">Membrane</keyword>
<dbReference type="Pfam" id="PF06722">
    <property type="entry name" value="EryCIII-like_C"/>
    <property type="match status" value="1"/>
</dbReference>
<keyword evidence="6" id="KW-0963">Cytoplasm</keyword>
<evidence type="ECO:0000256" key="18">
    <source>
        <dbReference type="ARBA" id="ARBA00047886"/>
    </source>
</evidence>
<dbReference type="GO" id="GO:0016020">
    <property type="term" value="C:membrane"/>
    <property type="evidence" value="ECO:0007669"/>
    <property type="project" value="UniProtKB-SubCell"/>
</dbReference>
<dbReference type="FunFam" id="2.30.29.30:FF:000391">
    <property type="entry name" value="Sterol 3-beta-glucosyltransferase"/>
    <property type="match status" value="1"/>
</dbReference>
<keyword evidence="24" id="KW-1185">Reference proteome</keyword>
<keyword evidence="12" id="KW-0756">Sterol biosynthesis</keyword>
<feature type="compositionally biased region" description="Polar residues" evidence="21">
    <location>
        <begin position="1"/>
        <end position="19"/>
    </location>
</feature>
<dbReference type="InterPro" id="IPR011993">
    <property type="entry name" value="PH-like_dom_sf"/>
</dbReference>
<dbReference type="EMBL" id="ALIE01000144">
    <property type="protein sequence ID" value="EJS42662.1"/>
    <property type="molecule type" value="Genomic_DNA"/>
</dbReference>
<keyword evidence="13" id="KW-0443">Lipid metabolism</keyword>
<evidence type="ECO:0000256" key="4">
    <source>
        <dbReference type="ARBA" id="ARBA00012650"/>
    </source>
</evidence>
<feature type="region of interest" description="Disordered" evidence="21">
    <location>
        <begin position="1177"/>
        <end position="1203"/>
    </location>
</feature>
<evidence type="ECO:0000256" key="11">
    <source>
        <dbReference type="ARBA" id="ARBA00022955"/>
    </source>
</evidence>
<organism evidence="23 24">
    <name type="scientific">Saccharomyces arboricola (strain H-6 / AS 2.3317 / CBS 10644)</name>
    <name type="common">Yeast</name>
    <dbReference type="NCBI Taxonomy" id="1160507"/>
    <lineage>
        <taxon>Eukaryota</taxon>
        <taxon>Fungi</taxon>
        <taxon>Dikarya</taxon>
        <taxon>Ascomycota</taxon>
        <taxon>Saccharomycotina</taxon>
        <taxon>Saccharomycetes</taxon>
        <taxon>Saccharomycetales</taxon>
        <taxon>Saccharomycetaceae</taxon>
        <taxon>Saccharomyces</taxon>
    </lineage>
</organism>
<dbReference type="FunFam" id="3.40.50.2000:FF:000009">
    <property type="entry name" value="Sterol 3-beta-glucosyltransferase UGT80A2"/>
    <property type="match status" value="1"/>
</dbReference>
<dbReference type="HOGENOM" id="CLU_000537_6_0_1"/>
<evidence type="ECO:0000256" key="5">
    <source>
        <dbReference type="ARBA" id="ARBA00017894"/>
    </source>
</evidence>
<dbReference type="CDD" id="cd13216">
    <property type="entry name" value="PH-GRAM2_AGT26"/>
    <property type="match status" value="1"/>
</dbReference>
<dbReference type="GO" id="GO:0016126">
    <property type="term" value="P:sterol biosynthetic process"/>
    <property type="evidence" value="ECO:0007669"/>
    <property type="project" value="UniProtKB-KW"/>
</dbReference>
<feature type="compositionally biased region" description="Basic and acidic residues" evidence="21">
    <location>
        <begin position="1179"/>
        <end position="1189"/>
    </location>
</feature>
<dbReference type="PANTHER" id="PTHR48050">
    <property type="entry name" value="STEROL 3-BETA-GLUCOSYLTRANSFERASE"/>
    <property type="match status" value="1"/>
</dbReference>
<feature type="domain" description="PH" evidence="22">
    <location>
        <begin position="239"/>
        <end position="337"/>
    </location>
</feature>
<evidence type="ECO:0000256" key="2">
    <source>
        <dbReference type="ARBA" id="ARBA00004496"/>
    </source>
</evidence>
<dbReference type="PANTHER" id="PTHR48050:SF25">
    <property type="entry name" value="STEROL 3-BETA-GLUCOSYLTRANSFERASE"/>
    <property type="match status" value="1"/>
</dbReference>
<dbReference type="FunFam" id="3.40.50.2000:FF:000029">
    <property type="entry name" value="Sterol 3-beta-glucosyltransferase"/>
    <property type="match status" value="1"/>
</dbReference>
<evidence type="ECO:0000313" key="24">
    <source>
        <dbReference type="Proteomes" id="UP000006968"/>
    </source>
</evidence>
<comment type="similarity">
    <text evidence="3">Belongs to the glycosyltransferase 28 family.</text>
</comment>
<dbReference type="InterPro" id="IPR050426">
    <property type="entry name" value="Glycosyltransferase_28"/>
</dbReference>
<evidence type="ECO:0000256" key="20">
    <source>
        <dbReference type="ARBA" id="ARBA00056764"/>
    </source>
</evidence>
<keyword evidence="7" id="KW-0444">Lipid biosynthesis</keyword>
<evidence type="ECO:0000259" key="22">
    <source>
        <dbReference type="PROSITE" id="PS50003"/>
    </source>
</evidence>
<sequence length="1203" mass="136522">MPITQIISASDNETGSKPSTPLVPDMLSRISRRHHRLSKSLSKLKHLRSRSESSSSIDSAEQQDMKTGLNEVYSDNADDYDDDGLSNDNADDLAKSKYMMKSIAGLLTTASVYAGMNNAQEMNTLTRIDSEESDSNESGQANLGENEVRSKKENLQKPSPDALRSDKRSLTLFDFSVTKEKLSKENVTKLRERFCLEEQESFLYDFPAWLLKDVLVQGHIFITMKHFLFFAYLPRNPRSVKMSGNLNIRTKLLRSTRYWCVLKNHLFSMYASSTELYFPVLTIDLRDVQKIEPQKSSLNRNTMKAFKLYTSESTFKFNADSEFSAKSWINALKKEQFAAQNSENNSISLKIPLPNVIEIDDQPIVDKALTLRLRALESSQTYAIDDFMFVFMDGSGSQVKDSLCQQLAALQQSGVSTLYNDISAKNAISSDEKGLSATAELRKVEKDDSKDSKYSTVQNPAVPSSENGKKGKFELRERRNSWFRRAKCLEDSQIEDVEEIYKDATDEIDSYTNSAIQAQEGEDNQEQGVDWKQSHLKNFAEMWAAKPIHYRNKHIEFEKDDPYLTKETEDISANERFRFHFKFNKDMSLISTYYTYLNRNVPVYGKIYVSNDVLCFRSLLPGSSTHMVLPLVDVETCYKEKGFRFGYFVLVVVIHGHEELFFEFSTEVARDDIECILLKLLDSIYTSSREGSNVSTTSVGDVQHNPDSAKLKLFEDKINAEGFEVPLMIDENPHYKTSITPNKSYKFGLLTIGSRGDVQPYIALAKGLLKEGHQVVIITHSEFRDFVENHGIQFEEIAGNPVELMSLMVENESMNVKMLREASSKFRGWIDALLQTSWEVCNRRKLDILIESPSAMVGIHITEALQIPYFRAFTMPWTRTRAYPHAFIVPDQKRGGNYNYLTHVLFENVFWKGISGQINKWRVETLGLAKTNLFLLQQNNVPFLYNVSPTIFPPSIDFSEWVRVTGYWFLDDKSTFKPPSELEKFISEARSKGKKLVYIGFGSIVVSNAKEMTEALVEAVVEADVYCILNKGWSERLDDKGAKKVEVNLPKNILNIENIPHDWLFPQVDAAVHHGGSGTTGASLRAGLPTIIKPFFGDQFFYAGRVEDIGVGIALKKLNSQTLAQALKVATTNKVMKDRAELIKKKISKEDGVKTAISAIYNELEYARSVTLSKVKGPRKNDDNVDKTKLPSGETTDEAWTMI</sequence>
<evidence type="ECO:0000256" key="19">
    <source>
        <dbReference type="ARBA" id="ARBA00049453"/>
    </source>
</evidence>
<evidence type="ECO:0000256" key="16">
    <source>
        <dbReference type="ARBA" id="ARBA00023221"/>
    </source>
</evidence>
<keyword evidence="16" id="KW-0753">Steroid metabolism</keyword>
<comment type="catalytic activity">
    <reaction evidence="19">
        <text>a sterol + UDP-alpha-D-glucose = a sterol 3-beta-D-glucoside + UDP + H(+)</text>
        <dbReference type="Rhea" id="RHEA:22724"/>
        <dbReference type="ChEBI" id="CHEBI:15378"/>
        <dbReference type="ChEBI" id="CHEBI:15889"/>
        <dbReference type="ChEBI" id="CHEBI:37424"/>
        <dbReference type="ChEBI" id="CHEBI:58223"/>
        <dbReference type="ChEBI" id="CHEBI:58885"/>
        <dbReference type="EC" id="2.4.1.173"/>
    </reaction>
    <physiologicalReaction direction="left-to-right" evidence="19">
        <dbReference type="Rhea" id="RHEA:22725"/>
    </physiologicalReaction>
</comment>
<reference evidence="23 24" key="1">
    <citation type="journal article" date="2013" name="BMC Genomics">
        <title>High quality de novo sequencing and assembly of the Saccharomyces arboricolus genome.</title>
        <authorList>
            <person name="Liti G."/>
            <person name="Nguyen Ba A.N."/>
            <person name="Blythe M."/>
            <person name="Mueller C.A."/>
            <person name="Bergstroem A."/>
            <person name="Cubillos F.A."/>
            <person name="Dafhnis-Calas F."/>
            <person name="Khoshraftar S."/>
            <person name="Malla S."/>
            <person name="Mehta N."/>
            <person name="Siow C.C."/>
            <person name="Warringer J."/>
            <person name="Moses A.M."/>
            <person name="Louis E.J."/>
            <person name="Nieduszynski C.A."/>
        </authorList>
    </citation>
    <scope>NUCLEOTIDE SEQUENCE [LARGE SCALE GENOMIC DNA]</scope>
    <source>
        <strain evidence="24">H-6 / AS 2.3317 / CBS 10644</strain>
    </source>
</reference>
<dbReference type="SUPFAM" id="SSF53756">
    <property type="entry name" value="UDP-Glycosyltransferase/glycogen phosphorylase"/>
    <property type="match status" value="1"/>
</dbReference>
<accession>J8LKU7</accession>
<feature type="compositionally biased region" description="Basic and acidic residues" evidence="21">
    <location>
        <begin position="443"/>
        <end position="453"/>
    </location>
</feature>
<comment type="catalytic activity">
    <reaction evidence="18">
        <text>ergosterol + UDP-alpha-D-glucose = ergosteryl 3-beta-D-glucoside + UDP + H(+)</text>
        <dbReference type="Rhea" id="RHEA:61836"/>
        <dbReference type="ChEBI" id="CHEBI:15378"/>
        <dbReference type="ChEBI" id="CHEBI:16933"/>
        <dbReference type="ChEBI" id="CHEBI:52973"/>
        <dbReference type="ChEBI" id="CHEBI:58223"/>
        <dbReference type="ChEBI" id="CHEBI:58885"/>
    </reaction>
    <physiologicalReaction direction="left-to-right" evidence="18">
        <dbReference type="Rhea" id="RHEA:61837"/>
    </physiologicalReaction>
</comment>
<feature type="region of interest" description="Disordered" evidence="21">
    <location>
        <begin position="1"/>
        <end position="23"/>
    </location>
</feature>
<dbReference type="GO" id="GO:0005975">
    <property type="term" value="P:carbohydrate metabolic process"/>
    <property type="evidence" value="ECO:0007669"/>
    <property type="project" value="InterPro"/>
</dbReference>
<gene>
    <name evidence="23" type="ORF">SU7_2248</name>
</gene>
<evidence type="ECO:0000256" key="8">
    <source>
        <dbReference type="ARBA" id="ARBA00022676"/>
    </source>
</evidence>
<feature type="compositionally biased region" description="Basic and acidic residues" evidence="21">
    <location>
        <begin position="146"/>
        <end position="155"/>
    </location>
</feature>
<evidence type="ECO:0000313" key="23">
    <source>
        <dbReference type="EMBL" id="EJS42662.1"/>
    </source>
</evidence>
<evidence type="ECO:0000256" key="6">
    <source>
        <dbReference type="ARBA" id="ARBA00022490"/>
    </source>
</evidence>
<dbReference type="InterPro" id="IPR048066">
    <property type="entry name" value="ATG26_PH_GRAM1"/>
</dbReference>
<evidence type="ECO:0000256" key="7">
    <source>
        <dbReference type="ARBA" id="ARBA00022516"/>
    </source>
</evidence>
<evidence type="ECO:0000256" key="12">
    <source>
        <dbReference type="ARBA" id="ARBA00023011"/>
    </source>
</evidence>
<dbReference type="FunFam" id="2.30.29.30:FF:000303">
    <property type="entry name" value="Sterol 3-beta-glucosyltransferase"/>
    <property type="match status" value="1"/>
</dbReference>
<keyword evidence="11" id="KW-0752">Steroid biosynthesis</keyword>
<evidence type="ECO:0000256" key="21">
    <source>
        <dbReference type="SAM" id="MobiDB-lite"/>
    </source>
</evidence>
<keyword evidence="10" id="KW-0677">Repeat</keyword>
<dbReference type="Gene3D" id="3.40.50.2000">
    <property type="entry name" value="Glycogen Phosphorylase B"/>
    <property type="match status" value="2"/>
</dbReference>
<dbReference type="SUPFAM" id="SSF50729">
    <property type="entry name" value="PH domain-like"/>
    <property type="match status" value="1"/>
</dbReference>
<dbReference type="Pfam" id="PF03033">
    <property type="entry name" value="Glyco_transf_28"/>
    <property type="match status" value="1"/>
</dbReference>
<keyword evidence="15" id="KW-1207">Sterol metabolism</keyword>
<dbReference type="InterPro" id="IPR004276">
    <property type="entry name" value="GlycoTrans_28_N"/>
</dbReference>
<dbReference type="PROSITE" id="PS50003">
    <property type="entry name" value="PH_DOMAIN"/>
    <property type="match status" value="1"/>
</dbReference>
<proteinExistence type="inferred from homology"/>
<dbReference type="Proteomes" id="UP000006968">
    <property type="component" value="Chromosome XII"/>
</dbReference>
<feature type="region of interest" description="Disordered" evidence="21">
    <location>
        <begin position="42"/>
        <end position="65"/>
    </location>
</feature>
<keyword evidence="8" id="KW-0328">Glycosyltransferase</keyword>
<evidence type="ECO:0000256" key="9">
    <source>
        <dbReference type="ARBA" id="ARBA00022679"/>
    </source>
</evidence>
<dbReference type="SMART" id="SM00568">
    <property type="entry name" value="GRAM"/>
    <property type="match status" value="2"/>
</dbReference>
<feature type="compositionally biased region" description="Polar residues" evidence="21">
    <location>
        <begin position="454"/>
        <end position="466"/>
    </location>
</feature>
<comment type="subcellular location">
    <subcellularLocation>
        <location evidence="2">Cytoplasm</location>
    </subcellularLocation>
    <subcellularLocation>
        <location evidence="1">Membrane</location>
        <topology evidence="1">Peripheral membrane protein</topology>
    </subcellularLocation>
</comment>
<evidence type="ECO:0000256" key="13">
    <source>
        <dbReference type="ARBA" id="ARBA00023098"/>
    </source>
</evidence>
<dbReference type="InterPro" id="IPR048065">
    <property type="entry name" value="ATG26_PH_GRAM2"/>
</dbReference>
<dbReference type="CDD" id="cd13215">
    <property type="entry name" value="PH-GRAM1_AGT26"/>
    <property type="match status" value="1"/>
</dbReference>
<feature type="region of interest" description="Disordered" evidence="21">
    <location>
        <begin position="443"/>
        <end position="471"/>
    </location>
</feature>
<protein>
    <recommendedName>
        <fullName evidence="5">Sterol 3-beta-glucosyltransferase</fullName>
        <ecNumber evidence="4">2.4.1.173</ecNumber>
    </recommendedName>
    <alternativeName>
        <fullName evidence="17">Autophagy-related protein 26</fullName>
    </alternativeName>
</protein>
<evidence type="ECO:0000256" key="3">
    <source>
        <dbReference type="ARBA" id="ARBA00006962"/>
    </source>
</evidence>